<dbReference type="Pfam" id="PF00217">
    <property type="entry name" value="ATP-gua_Ptrans"/>
    <property type="match status" value="1"/>
</dbReference>
<evidence type="ECO:0000256" key="7">
    <source>
        <dbReference type="PROSITE-ProRule" id="PRU00842"/>
    </source>
</evidence>
<dbReference type="PANTHER" id="PTHR11547">
    <property type="entry name" value="ARGININE OR CREATINE KINASE"/>
    <property type="match status" value="1"/>
</dbReference>
<dbReference type="Gene3D" id="1.10.135.10">
    <property type="entry name" value="ATP:guanido phosphotransferase, N-terminal domain"/>
    <property type="match status" value="1"/>
</dbReference>
<keyword evidence="9" id="KW-0175">Coiled coil</keyword>
<dbReference type="GO" id="GO:0005615">
    <property type="term" value="C:extracellular space"/>
    <property type="evidence" value="ECO:0007669"/>
    <property type="project" value="TreeGrafter"/>
</dbReference>
<keyword evidence="13" id="KW-1185">Reference proteome</keyword>
<feature type="coiled-coil region" evidence="9">
    <location>
        <begin position="67"/>
        <end position="94"/>
    </location>
</feature>
<keyword evidence="5 8" id="KW-0418">Kinase</keyword>
<protein>
    <recommendedName>
        <fullName evidence="2">arginine kinase</fullName>
        <ecNumber evidence="2">2.7.3.3</ecNumber>
    </recommendedName>
</protein>
<dbReference type="InterPro" id="IPR022414">
    <property type="entry name" value="ATP-guanido_PTrfase_cat"/>
</dbReference>
<evidence type="ECO:0000259" key="10">
    <source>
        <dbReference type="PROSITE" id="PS51509"/>
    </source>
</evidence>
<dbReference type="EC" id="2.7.3.3" evidence="2"/>
<proteinExistence type="inferred from homology"/>
<dbReference type="PANTHER" id="PTHR11547:SF38">
    <property type="entry name" value="ARGININE KINASE 1-RELATED"/>
    <property type="match status" value="1"/>
</dbReference>
<sequence length="464" mass="53092">MDINCIGIESKRDGFRKYLESTGMTEKLTTALMKLYQEEERPVDAVGYVKNFLSPGDSENCITPEKFEALQAEVEKVTKERDRLTLDLAEAKGSIKKSASEIDLALTNLFRDFDEDESGKSMLKEYLTEELFLKLKGLRTDLRGYLLDNIQSGLTHYDQEIGIFASDQYAYVTFGELFNQVLEDLHNVETPEADEVEGEDSELPKPIAQPDVDWGDAEELNDLDPEGLFIKSISISVSRSFHGIPFMPTIPLNKLKEIAENLNKILVTITDEEFQGKYFDLAEIDKEMKEKWIQEGILFPNPDDKYLKAAETYRFWPLQRGMFLNDKENFRVWVNEEEHLKITAFEDGSNLREVFKRLVKSLEYFNDLKFARDERWGFVTHNLKNIGNTLQITVKAKIPKLSLPENSEQLDAFATGNDIAFKDLGLGLLELTSKKRMGITEIETAKAFQKGIAEMITAEKCLYA</sequence>
<dbReference type="GO" id="GO:0004054">
    <property type="term" value="F:arginine kinase activity"/>
    <property type="evidence" value="ECO:0007669"/>
    <property type="project" value="UniProtKB-EC"/>
</dbReference>
<evidence type="ECO:0000256" key="8">
    <source>
        <dbReference type="PROSITE-ProRule" id="PRU00843"/>
    </source>
</evidence>
<dbReference type="Pfam" id="PF02807">
    <property type="entry name" value="ATP-gua_PtransN"/>
    <property type="match status" value="1"/>
</dbReference>
<feature type="binding site" evidence="8">
    <location>
        <begin position="413"/>
        <end position="418"/>
    </location>
    <ligand>
        <name>ATP</name>
        <dbReference type="ChEBI" id="CHEBI:30616"/>
    </ligand>
</feature>
<evidence type="ECO:0000256" key="9">
    <source>
        <dbReference type="SAM" id="Coils"/>
    </source>
</evidence>
<dbReference type="GO" id="GO:0005524">
    <property type="term" value="F:ATP binding"/>
    <property type="evidence" value="ECO:0007669"/>
    <property type="project" value="UniProtKB-UniRule"/>
</dbReference>
<evidence type="ECO:0000256" key="2">
    <source>
        <dbReference type="ARBA" id="ARBA00012230"/>
    </source>
</evidence>
<keyword evidence="3 8" id="KW-0808">Transferase</keyword>
<evidence type="ECO:0000256" key="6">
    <source>
        <dbReference type="ARBA" id="ARBA00022840"/>
    </source>
</evidence>
<dbReference type="InterPro" id="IPR022413">
    <property type="entry name" value="ATP-guanido_PTrfase_N"/>
</dbReference>
<dbReference type="PRINTS" id="PR02028">
    <property type="entry name" value="CMYCBINDINGP"/>
</dbReference>
<evidence type="ECO:0000256" key="1">
    <source>
        <dbReference type="ARBA" id="ARBA00006798"/>
    </source>
</evidence>
<organism evidence="12 13">
    <name type="scientific">Clunio marinus</name>
    <dbReference type="NCBI Taxonomy" id="568069"/>
    <lineage>
        <taxon>Eukaryota</taxon>
        <taxon>Metazoa</taxon>
        <taxon>Ecdysozoa</taxon>
        <taxon>Arthropoda</taxon>
        <taxon>Hexapoda</taxon>
        <taxon>Insecta</taxon>
        <taxon>Pterygota</taxon>
        <taxon>Neoptera</taxon>
        <taxon>Endopterygota</taxon>
        <taxon>Diptera</taxon>
        <taxon>Nematocera</taxon>
        <taxon>Chironomoidea</taxon>
        <taxon>Chironomidae</taxon>
        <taxon>Clunio</taxon>
    </lineage>
</organism>
<dbReference type="AlphaFoldDB" id="A0A1J1IBV5"/>
<dbReference type="STRING" id="568069.A0A1J1IBV5"/>
<dbReference type="InterPro" id="IPR000749">
    <property type="entry name" value="ATP-guanido_PTrfase"/>
</dbReference>
<gene>
    <name evidence="12" type="primary">similar to Arginine kinase</name>
    <name evidence="12" type="ORF">CLUMA_CG011063</name>
</gene>
<comment type="caution">
    <text evidence="8">Lacks conserved residue(s) required for the propagation of feature annotation.</text>
</comment>
<keyword evidence="4 8" id="KW-0547">Nucleotide-binding</keyword>
<dbReference type="Gene3D" id="3.30.590.10">
    <property type="entry name" value="Glutamine synthetase/guanido kinase, catalytic domain"/>
    <property type="match status" value="1"/>
</dbReference>
<evidence type="ECO:0000259" key="11">
    <source>
        <dbReference type="PROSITE" id="PS51510"/>
    </source>
</evidence>
<dbReference type="InterPro" id="IPR014746">
    <property type="entry name" value="Gln_synth/guanido_kin_cat_dom"/>
</dbReference>
<evidence type="ECO:0000256" key="4">
    <source>
        <dbReference type="ARBA" id="ARBA00022741"/>
    </source>
</evidence>
<dbReference type="GO" id="GO:0004111">
    <property type="term" value="F:creatine kinase activity"/>
    <property type="evidence" value="ECO:0007669"/>
    <property type="project" value="InterPro"/>
</dbReference>
<dbReference type="GO" id="GO:0046314">
    <property type="term" value="P:phosphocreatine biosynthetic process"/>
    <property type="evidence" value="ECO:0007669"/>
    <property type="project" value="InterPro"/>
</dbReference>
<accession>A0A1J1IBV5</accession>
<dbReference type="PROSITE" id="PS51510">
    <property type="entry name" value="PHOSPHAGEN_KINASE_C"/>
    <property type="match status" value="1"/>
</dbReference>
<evidence type="ECO:0000256" key="5">
    <source>
        <dbReference type="ARBA" id="ARBA00022777"/>
    </source>
</evidence>
<reference evidence="12 13" key="1">
    <citation type="submission" date="2015-04" db="EMBL/GenBank/DDBJ databases">
        <authorList>
            <person name="Syromyatnikov M.Y."/>
            <person name="Popov V.N."/>
        </authorList>
    </citation>
    <scope>NUCLEOTIDE SEQUENCE [LARGE SCALE GENOMIC DNA]</scope>
</reference>
<dbReference type="FunFam" id="1.10.135.10:FF:000003">
    <property type="entry name" value="Three-domain arginine kinase"/>
    <property type="match status" value="1"/>
</dbReference>
<evidence type="ECO:0000256" key="3">
    <source>
        <dbReference type="ARBA" id="ARBA00022679"/>
    </source>
</evidence>
<feature type="domain" description="Phosphagen kinase N-terminal" evidence="10">
    <location>
        <begin position="105"/>
        <end position="187"/>
    </location>
</feature>
<dbReference type="Proteomes" id="UP000183832">
    <property type="component" value="Unassembled WGS sequence"/>
</dbReference>
<evidence type="ECO:0000313" key="13">
    <source>
        <dbReference type="Proteomes" id="UP000183832"/>
    </source>
</evidence>
<dbReference type="SUPFAM" id="SSF55931">
    <property type="entry name" value="Glutamine synthetase/guanido kinase"/>
    <property type="match status" value="1"/>
</dbReference>
<feature type="binding site" evidence="8">
    <location>
        <begin position="232"/>
        <end position="236"/>
    </location>
    <ligand>
        <name>ATP</name>
        <dbReference type="ChEBI" id="CHEBI:30616"/>
    </ligand>
</feature>
<comment type="similarity">
    <text evidence="1 7">Belongs to the ATP:guanido phosphotransferase family.</text>
</comment>
<evidence type="ECO:0000313" key="12">
    <source>
        <dbReference type="EMBL" id="CRK97683.1"/>
    </source>
</evidence>
<keyword evidence="6 8" id="KW-0067">ATP-binding</keyword>
<dbReference type="InterPro" id="IPR036802">
    <property type="entry name" value="ATP-guanido_PTrfase_N_sf"/>
</dbReference>
<dbReference type="OrthoDB" id="430219at2759"/>
<dbReference type="SUPFAM" id="SSF48034">
    <property type="entry name" value="Guanido kinase N-terminal domain"/>
    <property type="match status" value="1"/>
</dbReference>
<feature type="domain" description="Phosphagen kinase C-terminal" evidence="11">
    <location>
        <begin position="229"/>
        <end position="462"/>
    </location>
</feature>
<dbReference type="PROSITE" id="PS51509">
    <property type="entry name" value="PHOSPHAGEN_KINASE_N"/>
    <property type="match status" value="1"/>
</dbReference>
<feature type="binding site" evidence="8">
    <location>
        <begin position="391"/>
        <end position="395"/>
    </location>
    <ligand>
        <name>ATP</name>
        <dbReference type="ChEBI" id="CHEBI:30616"/>
    </ligand>
</feature>
<name>A0A1J1IBV5_9DIPT</name>
<dbReference type="EMBL" id="CVRI01000047">
    <property type="protein sequence ID" value="CRK97683.1"/>
    <property type="molecule type" value="Genomic_DNA"/>
</dbReference>